<comment type="similarity">
    <text evidence="1">Belongs to the EFR3 family.</text>
</comment>
<sequence length="1224" mass="132719">MSAYMDVPVPNMCRPKHQILVLKCYPKYQKNAAEIKPNTSELSYLLYYVSTRRSKLQKVGAFLERRASRDVSKKRTGNIQVTLEICRSLIEKCPRDLNLYAWSILTILKTVISSKDIILIEETLRCWDAFCSHHDGANFASDQPYVKLFEDVVRLYADLASNPAAGHELRWRSVGLKAIRSVCSSEALSSASAKKQLAIVLPVILQNVYTEDDEHLDELQHRITTVPTNEEKVHPPGGIPRTSIGTIDGAMANTAADADKLEQQDIEVLALQSLKGIFEINNPAQLRFATQVLLGYMASKPNVAESWSTSTIEMVARWAPTQSRFLILVVILETLVACPMEEAELQKQIIYAQLISWLLSSTVNLVGLSVMDVLVALIAKILQLLQLEKKPSPPSSPKVVTEKPATAVSTATTPSLTTAAIFAITATITEVVKHPSTTRKDLLNKLRKCIANLATHIYYTDQIADITSELLLRVKPSPSAPPTTDPSVAGAVPNLCEQPHVDDFFSFETARAVALKSVRDLLIIANQRTSHQSIGRNTVPLSVWEGTHWLLREEEKGVRKAYIDSFATYLQVEIDRPNATSDIATALIEVNSLNLTHRASKLVNSSFIKLLHVAAFETALAHAERAVDVVGLYKLLDLLVRKLGLPAVLSGLPMIYRLDEEAGSLETAKEKIAIKSLVLAYIYSVCDTWGIEPMRQETLNLINERQTANKWFIPLTVPRDEEQIVDVFDDRHVYPDNVTEGVLLPREDYTDVTELVMQSIATESETDFPPKLKEIFAEGAHWSKDSVMAAIEAHSSRQTSLAESKVGVSLVGGAAAGGTVRSFLTVNGDRRSTHTRGEKDTVYRSSSRPASRPTTGNLDKFKLGQEERFGRANRSNTNISAARTSSSRESTLRATELKLVLTGASRPSTSRPITQNGHAKRRSVGSGRSDSSESMMDIGSYIGSSSDDMSTHGRGESPLFTGTKRKGSVRSRSSDRKGTSPLPGSDAEEDKPPVPPLPGVYNSQQQLHIPGEYPMTPPAATENGEAKKDDGLASFSFWDEAATSSNANANANANTNNAPGKGTTMTTSPTGAPQIELPISAESTPQKAWWESGTTAKYSPPQAFVNPEIRRTPEPPASPTLAVAAVAGSSGGGNVGRSLNVNSNPGSINRSNVATPVSALSSNANSPTPGVVRLQQGGGHQGGAIDVKSLLSSIGTVKGKGTGPIATRPRSGSTLSSGGFRPPY</sequence>
<dbReference type="InterPro" id="IPR016024">
    <property type="entry name" value="ARM-type_fold"/>
</dbReference>
<feature type="compositionally biased region" description="Low complexity" evidence="2">
    <location>
        <begin position="1041"/>
        <end position="1058"/>
    </location>
</feature>
<evidence type="ECO:0000256" key="2">
    <source>
        <dbReference type="SAM" id="MobiDB-lite"/>
    </source>
</evidence>
<feature type="compositionally biased region" description="Basic and acidic residues" evidence="2">
    <location>
        <begin position="828"/>
        <end position="842"/>
    </location>
</feature>
<feature type="compositionally biased region" description="Polar residues" evidence="2">
    <location>
        <begin position="1145"/>
        <end position="1168"/>
    </location>
</feature>
<dbReference type="AlphaFoldDB" id="A0AAV9TY47"/>
<evidence type="ECO:0000313" key="3">
    <source>
        <dbReference type="EMBL" id="KAK6331139.1"/>
    </source>
</evidence>
<keyword evidence="4" id="KW-1185">Reference proteome</keyword>
<dbReference type="Proteomes" id="UP001375240">
    <property type="component" value="Unassembled WGS sequence"/>
</dbReference>
<organism evidence="3 4">
    <name type="scientific">Orbilia brochopaga</name>
    <dbReference type="NCBI Taxonomy" id="3140254"/>
    <lineage>
        <taxon>Eukaryota</taxon>
        <taxon>Fungi</taxon>
        <taxon>Dikarya</taxon>
        <taxon>Ascomycota</taxon>
        <taxon>Pezizomycotina</taxon>
        <taxon>Orbiliomycetes</taxon>
        <taxon>Orbiliales</taxon>
        <taxon>Orbiliaceae</taxon>
        <taxon>Orbilia</taxon>
    </lineage>
</organism>
<feature type="region of interest" description="Disordered" evidence="2">
    <location>
        <begin position="1130"/>
        <end position="1224"/>
    </location>
</feature>
<feature type="region of interest" description="Disordered" evidence="2">
    <location>
        <begin position="826"/>
        <end position="1101"/>
    </location>
</feature>
<feature type="compositionally biased region" description="Low complexity" evidence="2">
    <location>
        <begin position="880"/>
        <end position="894"/>
    </location>
</feature>
<proteinExistence type="inferred from homology"/>
<dbReference type="SUPFAM" id="SSF48371">
    <property type="entry name" value="ARM repeat"/>
    <property type="match status" value="1"/>
</dbReference>
<protein>
    <submittedName>
        <fullName evidence="3">Plasma membrane localization protein</fullName>
    </submittedName>
</protein>
<dbReference type="InterPro" id="IPR039786">
    <property type="entry name" value="EFR3"/>
</dbReference>
<dbReference type="Pfam" id="PF21072">
    <property type="entry name" value="EFR3"/>
    <property type="match status" value="1"/>
</dbReference>
<accession>A0AAV9TY47</accession>
<evidence type="ECO:0000256" key="1">
    <source>
        <dbReference type="ARBA" id="ARBA00010216"/>
    </source>
</evidence>
<feature type="compositionally biased region" description="Low complexity" evidence="2">
    <location>
        <begin position="844"/>
        <end position="853"/>
    </location>
</feature>
<dbReference type="GO" id="GO:0005886">
    <property type="term" value="C:plasma membrane"/>
    <property type="evidence" value="ECO:0007669"/>
    <property type="project" value="TreeGrafter"/>
</dbReference>
<feature type="compositionally biased region" description="Low complexity" evidence="2">
    <location>
        <begin position="924"/>
        <end position="948"/>
    </location>
</feature>
<evidence type="ECO:0000313" key="4">
    <source>
        <dbReference type="Proteomes" id="UP001375240"/>
    </source>
</evidence>
<comment type="caution">
    <text evidence="3">The sequence shown here is derived from an EMBL/GenBank/DDBJ whole genome shotgun (WGS) entry which is preliminary data.</text>
</comment>
<dbReference type="PANTHER" id="PTHR47766:SF1">
    <property type="entry name" value="PROTEIN EFR3"/>
    <property type="match status" value="1"/>
</dbReference>
<dbReference type="InterPro" id="IPR049150">
    <property type="entry name" value="EFR3_HEAT-like_rpt"/>
</dbReference>
<feature type="compositionally biased region" description="Basic and acidic residues" evidence="2">
    <location>
        <begin position="859"/>
        <end position="870"/>
    </location>
</feature>
<dbReference type="PANTHER" id="PTHR47766">
    <property type="entry name" value="PROTEIN EFR3"/>
    <property type="match status" value="1"/>
</dbReference>
<gene>
    <name evidence="3" type="primary">EFR3</name>
    <name evidence="3" type="ORF">TWF696_003208</name>
</gene>
<feature type="compositionally biased region" description="Polar residues" evidence="2">
    <location>
        <begin position="1081"/>
        <end position="1097"/>
    </location>
</feature>
<reference evidence="3 4" key="1">
    <citation type="submission" date="2019-10" db="EMBL/GenBank/DDBJ databases">
        <authorList>
            <person name="Palmer J.M."/>
        </authorList>
    </citation>
    <scope>NUCLEOTIDE SEQUENCE [LARGE SCALE GENOMIC DNA]</scope>
    <source>
        <strain evidence="3 4">TWF696</strain>
    </source>
</reference>
<dbReference type="EMBL" id="JAVHNQ010000016">
    <property type="protein sequence ID" value="KAK6331139.1"/>
    <property type="molecule type" value="Genomic_DNA"/>
</dbReference>
<feature type="compositionally biased region" description="Polar residues" evidence="2">
    <location>
        <begin position="905"/>
        <end position="917"/>
    </location>
</feature>
<dbReference type="GO" id="GO:0072659">
    <property type="term" value="P:protein localization to plasma membrane"/>
    <property type="evidence" value="ECO:0007669"/>
    <property type="project" value="InterPro"/>
</dbReference>
<name>A0AAV9TY47_9PEZI</name>